<keyword evidence="1" id="KW-0784">Thiamine biosynthesis</keyword>
<comment type="caution">
    <text evidence="3">The sequence shown here is derived from an EMBL/GenBank/DDBJ whole genome shotgun (WGS) entry which is preliminary data.</text>
</comment>
<dbReference type="Gene3D" id="1.20.910.10">
    <property type="entry name" value="Heme oxygenase-like"/>
    <property type="match status" value="1"/>
</dbReference>
<dbReference type="EMBL" id="BNAF01000005">
    <property type="protein sequence ID" value="GHE33563.1"/>
    <property type="molecule type" value="Genomic_DNA"/>
</dbReference>
<reference evidence="4" key="1">
    <citation type="journal article" date="2019" name="Int. J. Syst. Evol. Microbiol.">
        <title>The Global Catalogue of Microorganisms (GCM) 10K type strain sequencing project: providing services to taxonomists for standard genome sequencing and annotation.</title>
        <authorList>
            <consortium name="The Broad Institute Genomics Platform"/>
            <consortium name="The Broad Institute Genome Sequencing Center for Infectious Disease"/>
            <person name="Wu L."/>
            <person name="Ma J."/>
        </authorList>
    </citation>
    <scope>NUCLEOTIDE SEQUENCE [LARGE SCALE GENOMIC DNA]</scope>
    <source>
        <strain evidence="4">CGMCC 1.12966</strain>
    </source>
</reference>
<dbReference type="InterPro" id="IPR016084">
    <property type="entry name" value="Haem_Oase-like_multi-hlx"/>
</dbReference>
<comment type="function">
    <text evidence="1">Catalyzes an amino-pyrimidine hydrolysis reaction at the C5' of the pyrimidine moiety of thiamine compounds, a reaction that is part of a thiamine salvage pathway.</text>
</comment>
<name>A0ABQ3HTS6_9SPHI</name>
<sequence>MSWTDHAWKSINPLVNSILEMPFVKELRSGVLPMEKFQFYMLQDAKYLEHFGRVLAYIGSKCISNEQAQHFFDFGKNALLVEKALHETYFKQFGIPSDMDICIEPVCHHYIHFLKSMAAFESLEVAMAAVLPCFWIYQVVGDQLYQTQSGSKNPYAAWIETYSGEDFAESVDLAKSYVDQMAEQTTAAVREQMLTAFKTASHLEFLFWKAAYEEHTWT</sequence>
<feature type="domain" description="Thiaminase-2/PQQC" evidence="2">
    <location>
        <begin position="8"/>
        <end position="213"/>
    </location>
</feature>
<dbReference type="PANTHER" id="PTHR43198">
    <property type="entry name" value="BIFUNCTIONAL TH2 PROTEIN"/>
    <property type="match status" value="1"/>
</dbReference>
<dbReference type="NCBIfam" id="TIGR04306">
    <property type="entry name" value="salvage_TenA"/>
    <property type="match status" value="1"/>
</dbReference>
<dbReference type="Pfam" id="PF03070">
    <property type="entry name" value="TENA_THI-4"/>
    <property type="match status" value="1"/>
</dbReference>
<dbReference type="SUPFAM" id="SSF48613">
    <property type="entry name" value="Heme oxygenase-like"/>
    <property type="match status" value="1"/>
</dbReference>
<comment type="catalytic activity">
    <reaction evidence="1">
        <text>thiamine + H2O = 5-(2-hydroxyethyl)-4-methylthiazole + 4-amino-5-hydroxymethyl-2-methylpyrimidine + H(+)</text>
        <dbReference type="Rhea" id="RHEA:17509"/>
        <dbReference type="ChEBI" id="CHEBI:15377"/>
        <dbReference type="ChEBI" id="CHEBI:15378"/>
        <dbReference type="ChEBI" id="CHEBI:16892"/>
        <dbReference type="ChEBI" id="CHEBI:17957"/>
        <dbReference type="ChEBI" id="CHEBI:18385"/>
        <dbReference type="EC" id="3.5.99.2"/>
    </reaction>
</comment>
<comment type="pathway">
    <text evidence="1">Cofactor biosynthesis; thiamine diphosphate biosynthesis.</text>
</comment>
<dbReference type="InterPro" id="IPR027574">
    <property type="entry name" value="Thiaminase_II"/>
</dbReference>
<keyword evidence="1" id="KW-0378">Hydrolase</keyword>
<comment type="catalytic activity">
    <reaction evidence="1">
        <text>4-amino-5-aminomethyl-2-methylpyrimidine + H2O = 4-amino-5-hydroxymethyl-2-methylpyrimidine + NH4(+)</text>
        <dbReference type="Rhea" id="RHEA:31799"/>
        <dbReference type="ChEBI" id="CHEBI:15377"/>
        <dbReference type="ChEBI" id="CHEBI:16892"/>
        <dbReference type="ChEBI" id="CHEBI:28938"/>
        <dbReference type="ChEBI" id="CHEBI:63416"/>
        <dbReference type="EC" id="3.5.99.2"/>
    </reaction>
</comment>
<dbReference type="Proteomes" id="UP000620550">
    <property type="component" value="Unassembled WGS sequence"/>
</dbReference>
<evidence type="ECO:0000256" key="1">
    <source>
        <dbReference type="RuleBase" id="RU363093"/>
    </source>
</evidence>
<comment type="similarity">
    <text evidence="1">Belongs to the TenA family.</text>
</comment>
<dbReference type="RefSeq" id="WP_189626113.1">
    <property type="nucleotide sequence ID" value="NZ_BNAF01000005.1"/>
</dbReference>
<evidence type="ECO:0000313" key="4">
    <source>
        <dbReference type="Proteomes" id="UP000620550"/>
    </source>
</evidence>
<dbReference type="CDD" id="cd19365">
    <property type="entry name" value="TenA_C-like"/>
    <property type="match status" value="1"/>
</dbReference>
<dbReference type="InterPro" id="IPR050967">
    <property type="entry name" value="Thiamine_Salvage_TenA"/>
</dbReference>
<evidence type="ECO:0000313" key="3">
    <source>
        <dbReference type="EMBL" id="GHE33563.1"/>
    </source>
</evidence>
<gene>
    <name evidence="3" type="ORF">GCM10017764_15890</name>
</gene>
<organism evidence="3 4">
    <name type="scientific">Sphingobacterium griseoflavum</name>
    <dbReference type="NCBI Taxonomy" id="1474952"/>
    <lineage>
        <taxon>Bacteria</taxon>
        <taxon>Pseudomonadati</taxon>
        <taxon>Bacteroidota</taxon>
        <taxon>Sphingobacteriia</taxon>
        <taxon>Sphingobacteriales</taxon>
        <taxon>Sphingobacteriaceae</taxon>
        <taxon>Sphingobacterium</taxon>
    </lineage>
</organism>
<evidence type="ECO:0000259" key="2">
    <source>
        <dbReference type="Pfam" id="PF03070"/>
    </source>
</evidence>
<proteinExistence type="inferred from homology"/>
<dbReference type="EC" id="3.5.99.2" evidence="1"/>
<dbReference type="PANTHER" id="PTHR43198:SF2">
    <property type="entry name" value="SI:CH1073-67J19.1-RELATED"/>
    <property type="match status" value="1"/>
</dbReference>
<dbReference type="InterPro" id="IPR004305">
    <property type="entry name" value="Thiaminase-2/PQQC"/>
</dbReference>
<keyword evidence="4" id="KW-1185">Reference proteome</keyword>
<protein>
    <recommendedName>
        <fullName evidence="1">Aminopyrimidine aminohydrolase</fullName>
        <ecNumber evidence="1">3.5.99.2</ecNumber>
    </recommendedName>
</protein>
<accession>A0ABQ3HTS6</accession>